<reference evidence="2 3" key="1">
    <citation type="submission" date="2024-03" db="EMBL/GenBank/DDBJ databases">
        <title>Community enrichment and isolation of bacterial strains for fucoidan degradation.</title>
        <authorList>
            <person name="Sichert A."/>
        </authorList>
    </citation>
    <scope>NUCLEOTIDE SEQUENCE [LARGE SCALE GENOMIC DNA]</scope>
    <source>
        <strain evidence="2 3">AS26</strain>
    </source>
</reference>
<evidence type="ECO:0000313" key="2">
    <source>
        <dbReference type="EMBL" id="MEM5534365.1"/>
    </source>
</evidence>
<name>A0ABU9TKW6_9GAMM</name>
<dbReference type="InterPro" id="IPR036457">
    <property type="entry name" value="PPM-type-like_dom_sf"/>
</dbReference>
<evidence type="ECO:0000313" key="3">
    <source>
        <dbReference type="Proteomes" id="UP001457661"/>
    </source>
</evidence>
<gene>
    <name evidence="2" type="ORF">WNY57_18170</name>
</gene>
<sequence length="230" mass="24926">MSIKFVTATLIGPAHIEQQRANQDAAKCKISNGFWVAAVADGMGSRKLSDIGSKLAVNIAIDVCMRSAFDISDKELVTLIYSNWLCELKASDISSNDAVTTLLLTWGNNKGQFRYFQVGDGEIVSNLRQLSSNETDTFSNETTGLGISKKLSDWLIGSTCLAEGEKGITLMTDGISEDIDDHVGFSSSVISNAKSKSCRALKKKLMTLLKAWPTPNHTDDKTIAVVILND</sequence>
<organism evidence="2 3">
    <name type="scientific">Pseudoalteromonas arctica</name>
    <dbReference type="NCBI Taxonomy" id="394751"/>
    <lineage>
        <taxon>Bacteria</taxon>
        <taxon>Pseudomonadati</taxon>
        <taxon>Pseudomonadota</taxon>
        <taxon>Gammaproteobacteria</taxon>
        <taxon>Alteromonadales</taxon>
        <taxon>Pseudoalteromonadaceae</taxon>
        <taxon>Pseudoalteromonas</taxon>
    </lineage>
</organism>
<dbReference type="Gene3D" id="3.60.40.10">
    <property type="entry name" value="PPM-type phosphatase domain"/>
    <property type="match status" value="1"/>
</dbReference>
<dbReference type="EC" id="3.1.3.16" evidence="2"/>
<dbReference type="Pfam" id="PF13672">
    <property type="entry name" value="PP2C_2"/>
    <property type="match status" value="1"/>
</dbReference>
<accession>A0ABU9TKW6</accession>
<dbReference type="InterPro" id="IPR001932">
    <property type="entry name" value="PPM-type_phosphatase-like_dom"/>
</dbReference>
<feature type="domain" description="PPM-type phosphatase" evidence="1">
    <location>
        <begin position="11"/>
        <end position="209"/>
    </location>
</feature>
<keyword evidence="3" id="KW-1185">Reference proteome</keyword>
<dbReference type="EMBL" id="JBBMQX010000018">
    <property type="protein sequence ID" value="MEM5534365.1"/>
    <property type="molecule type" value="Genomic_DNA"/>
</dbReference>
<comment type="caution">
    <text evidence="2">The sequence shown here is derived from an EMBL/GenBank/DDBJ whole genome shotgun (WGS) entry which is preliminary data.</text>
</comment>
<dbReference type="RefSeq" id="WP_024596475.1">
    <property type="nucleotide sequence ID" value="NZ_JBBMQX010000018.1"/>
</dbReference>
<dbReference type="SUPFAM" id="SSF81606">
    <property type="entry name" value="PP2C-like"/>
    <property type="match status" value="1"/>
</dbReference>
<dbReference type="Proteomes" id="UP001457661">
    <property type="component" value="Unassembled WGS sequence"/>
</dbReference>
<dbReference type="GO" id="GO:0004722">
    <property type="term" value="F:protein serine/threonine phosphatase activity"/>
    <property type="evidence" value="ECO:0007669"/>
    <property type="project" value="UniProtKB-EC"/>
</dbReference>
<protein>
    <submittedName>
        <fullName evidence="2">PP2C family serine/threonine-protein phosphatase</fullName>
        <ecNumber evidence="2">3.1.3.16</ecNumber>
    </submittedName>
</protein>
<proteinExistence type="predicted"/>
<evidence type="ECO:0000259" key="1">
    <source>
        <dbReference type="Pfam" id="PF13672"/>
    </source>
</evidence>
<keyword evidence="2" id="KW-0378">Hydrolase</keyword>